<feature type="domain" description="MOFRL-associated" evidence="2">
    <location>
        <begin position="8"/>
        <end position="238"/>
    </location>
</feature>
<dbReference type="GO" id="GO:0005737">
    <property type="term" value="C:cytoplasm"/>
    <property type="evidence" value="ECO:0007669"/>
    <property type="project" value="TreeGrafter"/>
</dbReference>
<dbReference type="Pfam" id="PF13660">
    <property type="entry name" value="DUF4147"/>
    <property type="match status" value="1"/>
</dbReference>
<dbReference type="AlphaFoldDB" id="A0A074TGH0"/>
<reference evidence="3 4" key="1">
    <citation type="submission" date="2014-03" db="EMBL/GenBank/DDBJ databases">
        <title>The draft genome sequence of Thioclava dalianensis DLFJ1-1.</title>
        <authorList>
            <person name="Lai Q."/>
            <person name="Shao Z."/>
        </authorList>
    </citation>
    <scope>NUCLEOTIDE SEQUENCE [LARGE SCALE GENOMIC DNA]</scope>
    <source>
        <strain evidence="3 4">DLFJ1-1</strain>
    </source>
</reference>
<dbReference type="STRING" id="1185766.SAMN05216224_102445"/>
<name>A0A074TGH0_9RHOB</name>
<dbReference type="GO" id="GO:0008887">
    <property type="term" value="F:glycerate kinase activity"/>
    <property type="evidence" value="ECO:0007669"/>
    <property type="project" value="InterPro"/>
</dbReference>
<keyword evidence="3" id="KW-0670">Pyruvate</keyword>
<dbReference type="Pfam" id="PF05161">
    <property type="entry name" value="MOFRL"/>
    <property type="match status" value="1"/>
</dbReference>
<dbReference type="InterPro" id="IPR025286">
    <property type="entry name" value="MOFRL_assoc_dom"/>
</dbReference>
<dbReference type="Gene3D" id="3.40.50.10180">
    <property type="entry name" value="Glycerate kinase, MOFRL-like N-terminal domain"/>
    <property type="match status" value="1"/>
</dbReference>
<dbReference type="InterPro" id="IPR038614">
    <property type="entry name" value="GK_N_sf"/>
</dbReference>
<dbReference type="Proteomes" id="UP000027725">
    <property type="component" value="Unassembled WGS sequence"/>
</dbReference>
<comment type="caution">
    <text evidence="3">The sequence shown here is derived from an EMBL/GenBank/DDBJ whole genome shotgun (WGS) entry which is preliminary data.</text>
</comment>
<feature type="domain" description="MOFRL" evidence="1">
    <location>
        <begin position="301"/>
        <end position="406"/>
    </location>
</feature>
<evidence type="ECO:0000313" key="4">
    <source>
        <dbReference type="Proteomes" id="UP000027725"/>
    </source>
</evidence>
<dbReference type="InterPro" id="IPR037035">
    <property type="entry name" value="GK-like_C_sf"/>
</dbReference>
<dbReference type="eggNOG" id="COG2379">
    <property type="taxonomic scope" value="Bacteria"/>
</dbReference>
<gene>
    <name evidence="3" type="ORF">DL1_13240</name>
</gene>
<dbReference type="RefSeq" id="WP_038063153.1">
    <property type="nucleotide sequence ID" value="NZ_FOVB01000002.1"/>
</dbReference>
<dbReference type="InterPro" id="IPR039760">
    <property type="entry name" value="MOFRL_protein"/>
</dbReference>
<organism evidence="3 4">
    <name type="scientific">Thioclava dalianensis</name>
    <dbReference type="NCBI Taxonomy" id="1185766"/>
    <lineage>
        <taxon>Bacteria</taxon>
        <taxon>Pseudomonadati</taxon>
        <taxon>Pseudomonadota</taxon>
        <taxon>Alphaproteobacteria</taxon>
        <taxon>Rhodobacterales</taxon>
        <taxon>Paracoccaceae</taxon>
        <taxon>Thioclava</taxon>
    </lineage>
</organism>
<dbReference type="SUPFAM" id="SSF82544">
    <property type="entry name" value="GckA/TtuD-like"/>
    <property type="match status" value="1"/>
</dbReference>
<protein>
    <submittedName>
        <fullName evidence="3">Hydroxypyruvate reductase</fullName>
    </submittedName>
</protein>
<evidence type="ECO:0000259" key="1">
    <source>
        <dbReference type="Pfam" id="PF05161"/>
    </source>
</evidence>
<proteinExistence type="predicted"/>
<dbReference type="OrthoDB" id="9766552at2"/>
<dbReference type="Gene3D" id="3.40.1480.10">
    <property type="entry name" value="MOFRL domain"/>
    <property type="match status" value="1"/>
</dbReference>
<keyword evidence="4" id="KW-1185">Reference proteome</keyword>
<dbReference type="InterPro" id="IPR007835">
    <property type="entry name" value="MOFRL"/>
</dbReference>
<sequence>MSKLDAQVRDIFNAGVAAADPAQGVTRAMGWVQQEGPGPGGRWHVVALGKAALAMARAALDALPDETPALIVTNPENASGAQLPAGAKLIAGDHPVPGAGSEAAGHAILDHLAQLGPQDRLLALISGGGSALAVAPAEGLSLSDKAEVSRLLLGCGADIEQMNLIRQSLSRLKGGGWLAASAAPVTGLILSDVPGDDLRVIASGPTVAPIGTRAQGAALCRELGIWDQLPAPVQSCLERADETQTLPQARNRLIGANGISCEAMMKAGAQAAPFALSGDVADLAPRIVALLKEMPSGTVLGFGGETTVKLRGDGAGGRNQELALRVAFGVEQAGLAGDWRFLSGGTDGRDGPTDAAGGLVGPESLRAMRAAGTDPEALLENNDSYRALQAGGALLITGATGTNVADLAVLAKG</sequence>
<dbReference type="PANTHER" id="PTHR12227">
    <property type="entry name" value="GLYCERATE KINASE"/>
    <property type="match status" value="1"/>
</dbReference>
<dbReference type="PANTHER" id="PTHR12227:SF0">
    <property type="entry name" value="GLYCERATE KINASE"/>
    <property type="match status" value="1"/>
</dbReference>
<dbReference type="EMBL" id="JHEH01000004">
    <property type="protein sequence ID" value="KEP70791.1"/>
    <property type="molecule type" value="Genomic_DNA"/>
</dbReference>
<accession>A0A074TGH0</accession>
<evidence type="ECO:0000259" key="2">
    <source>
        <dbReference type="Pfam" id="PF13660"/>
    </source>
</evidence>
<evidence type="ECO:0000313" key="3">
    <source>
        <dbReference type="EMBL" id="KEP70791.1"/>
    </source>
</evidence>